<dbReference type="PANTHER" id="PTHR39639:SF1">
    <property type="entry name" value="DUF262 DOMAIN-CONTAINING PROTEIN"/>
    <property type="match status" value="1"/>
</dbReference>
<comment type="caution">
    <text evidence="2">The sequence shown here is derived from an EMBL/GenBank/DDBJ whole genome shotgun (WGS) entry which is preliminary data.</text>
</comment>
<reference evidence="2 3" key="1">
    <citation type="submission" date="2020-04" db="EMBL/GenBank/DDBJ databases">
        <title>Chryseobacterium sp. RP-3-3 sp. nov., isolated from Jeju soil.</title>
        <authorList>
            <person name="Dahal R.H."/>
        </authorList>
    </citation>
    <scope>NUCLEOTIDE SEQUENCE [LARGE SCALE GENOMIC DNA]</scope>
    <source>
        <strain evidence="2 3">RP-3-3</strain>
    </source>
</reference>
<evidence type="ECO:0000313" key="3">
    <source>
        <dbReference type="Proteomes" id="UP000544054"/>
    </source>
</evidence>
<dbReference type="AlphaFoldDB" id="A0A7Y0APT8"/>
<organism evidence="2 3">
    <name type="scientific">Chryseobacterium antibioticum</name>
    <dbReference type="NCBI Taxonomy" id="2728847"/>
    <lineage>
        <taxon>Bacteria</taxon>
        <taxon>Pseudomonadati</taxon>
        <taxon>Bacteroidota</taxon>
        <taxon>Flavobacteriia</taxon>
        <taxon>Flavobacteriales</taxon>
        <taxon>Weeksellaceae</taxon>
        <taxon>Chryseobacterium group</taxon>
        <taxon>Chryseobacterium</taxon>
    </lineage>
</organism>
<dbReference type="EMBL" id="JABBGI010000021">
    <property type="protein sequence ID" value="NML71271.1"/>
    <property type="molecule type" value="Genomic_DNA"/>
</dbReference>
<feature type="domain" description="GmrSD restriction endonucleases N-terminal" evidence="1">
    <location>
        <begin position="47"/>
        <end position="195"/>
    </location>
</feature>
<sequence>MNEGLNKEIIKLDEDVVDDSNSSSSLYPYDPILNDLDMGVEQFSIFELLRQKKKQKIITQPDFQRNLVWNTKAKSKFVESILLNFPIPFIYFNERIDSETKESKYMIIDGLQRTTTLEEFYNNQFPLSQLEAVPKYNGFFYKDLPDNLQAKFEDKKLNIFILKPSTPMEVIYDLFNRINTGGTQLNRQEIRNCIFIGKSTALLKELSEEPYFKSAISDGVSPQRMKDRELILRYIAFRYFDYEKEYIGNLSNYIEDAMRKINKWSGKQIEEVIKDFERVMKYSYQIWGDKNFRIPTLSTKGTINMAVFESVSHAISLMSDDFIKKNKNTIKKNYTQLIRNQSYIDAVTRSTNTKERVNTRFNLATETLKENIYD</sequence>
<proteinExistence type="predicted"/>
<name>A0A7Y0APT8_9FLAO</name>
<keyword evidence="3" id="KW-1185">Reference proteome</keyword>
<dbReference type="Pfam" id="PF03235">
    <property type="entry name" value="GmrSD_N"/>
    <property type="match status" value="1"/>
</dbReference>
<evidence type="ECO:0000259" key="1">
    <source>
        <dbReference type="Pfam" id="PF03235"/>
    </source>
</evidence>
<dbReference type="Proteomes" id="UP000544054">
    <property type="component" value="Unassembled WGS sequence"/>
</dbReference>
<dbReference type="InterPro" id="IPR004919">
    <property type="entry name" value="GmrSD_N"/>
</dbReference>
<gene>
    <name evidence="2" type="ORF">HHL23_15880</name>
</gene>
<accession>A0A7Y0APT8</accession>
<evidence type="ECO:0000313" key="2">
    <source>
        <dbReference type="EMBL" id="NML71271.1"/>
    </source>
</evidence>
<dbReference type="RefSeq" id="WP_169235773.1">
    <property type="nucleotide sequence ID" value="NZ_JABBGI010000021.1"/>
</dbReference>
<dbReference type="PANTHER" id="PTHR39639">
    <property type="entry name" value="CHROMOSOME 16, WHOLE GENOME SHOTGUN SEQUENCE"/>
    <property type="match status" value="1"/>
</dbReference>
<protein>
    <submittedName>
        <fullName evidence="2">DUF262 domain-containing protein</fullName>
    </submittedName>
</protein>